<evidence type="ECO:0000256" key="8">
    <source>
        <dbReference type="ARBA" id="ARBA00022670"/>
    </source>
</evidence>
<dbReference type="PROSITE" id="PS50215">
    <property type="entry name" value="ADAM_MEPRO"/>
    <property type="match status" value="1"/>
</dbReference>
<feature type="binding site" evidence="19">
    <location>
        <position position="675"/>
    </location>
    <ligand>
        <name>Zn(2+)</name>
        <dbReference type="ChEBI" id="CHEBI:29105"/>
        <note>catalytic</note>
    </ligand>
</feature>
<dbReference type="InterPro" id="IPR036815">
    <property type="entry name" value="14-3-3_dom_sf"/>
</dbReference>
<dbReference type="Proteomes" id="UP001166093">
    <property type="component" value="Unassembled WGS sequence"/>
</dbReference>
<dbReference type="PANTHER" id="PTHR45702">
    <property type="entry name" value="ADAM10/ADAM17 METALLOPEPTIDASE FAMILY MEMBER"/>
    <property type="match status" value="1"/>
</dbReference>
<dbReference type="InterPro" id="IPR023409">
    <property type="entry name" value="14-3-3_CS"/>
</dbReference>
<feature type="domain" description="Disintegrin" evidence="23">
    <location>
        <begin position="745"/>
        <end position="833"/>
    </location>
</feature>
<dbReference type="SUPFAM" id="SSF57552">
    <property type="entry name" value="Blood coagulation inhibitor (disintegrin)"/>
    <property type="match status" value="1"/>
</dbReference>
<dbReference type="Gene3D" id="3.40.390.10">
    <property type="entry name" value="Collagenase (Catalytic Domain)"/>
    <property type="match status" value="2"/>
</dbReference>
<evidence type="ECO:0000256" key="18">
    <source>
        <dbReference type="ARBA" id="ARBA00023157"/>
    </source>
</evidence>
<comment type="cofactor">
    <cofactor evidence="1">
        <name>Zn(2+)</name>
        <dbReference type="ChEBI" id="CHEBI:29105"/>
    </cofactor>
</comment>
<dbReference type="PROSITE" id="PS50214">
    <property type="entry name" value="DISINTEGRIN_2"/>
    <property type="match status" value="1"/>
</dbReference>
<comment type="similarity">
    <text evidence="4 20">Belongs to the 14-3-3 family.</text>
</comment>
<dbReference type="Pfam" id="PF00244">
    <property type="entry name" value="14-3-3"/>
    <property type="match status" value="1"/>
</dbReference>
<proteinExistence type="inferred from homology"/>
<feature type="active site" evidence="19">
    <location>
        <position position="676"/>
    </location>
</feature>
<evidence type="ECO:0000256" key="14">
    <source>
        <dbReference type="ARBA" id="ARBA00022976"/>
    </source>
</evidence>
<evidence type="ECO:0000256" key="22">
    <source>
        <dbReference type="SAM" id="Phobius"/>
    </source>
</evidence>
<feature type="non-terminal residue" evidence="25">
    <location>
        <position position="1"/>
    </location>
</feature>
<keyword evidence="15 22" id="KW-1133">Transmembrane helix</keyword>
<dbReference type="SMART" id="SM00101">
    <property type="entry name" value="14_3_3"/>
    <property type="match status" value="1"/>
</dbReference>
<dbReference type="InterPro" id="IPR024079">
    <property type="entry name" value="MetalloPept_cat_dom_sf"/>
</dbReference>
<sequence length="1098" mass="123170">MDKTELIQKAKLAEQAERYDDMAASMKAVTEQGAELSNEERNLLSVAYKNVVGARRSAWRVISSIEQKTEGSDKKLQMVKEYREKVEAELREICNDVLGLLDKYLIANSTNPESKVFYLKMKGDYYRYLAEVAEGDAKKQTIESSQGAYQEAFEISKKDMQPTHPIRLGLALNFSVFYYEILNSPEQACTLAKTAFDEAIAELDTLNEDSYKDSTLIMQLLRDNLTLWTSDNAADEGDAGEESQQLSSLLSDYDVLSLSSVHQHSVRKRDLQPASHMERLLSFTALNRHFKLYLTSSPYHFSENFTAVVVDENGKEEIYPVQWQNFFTGHVVGEQDSRVQAHIDDTDFTAHILTDEGEYNIEPLWRYVNSTPDGRMLVYKSEDIRDIGRLHSPSVCGSVKTDGLLPEWYREAEADGKEHLRREKRQKSSPDSKKNTCKLLVVADYRFFQNMGRGEESTTINYLIELIDRVDDIYRNTTWDYNMQGYGVQIEQIIVNKHPTRTEKGKKHYNMNRSYPDEQKDAWDVKQLLEQFSIDIADQASNVCLAHLFTYQDFDQGTLGLAYVGSPKTHALGGICPKAISNHCWRMYQQFSIDIADQASNVCLAHLFTYQDFDQGTLGLAYVGSPKTHALGGICPKAYDFKTVGKSIYLNTGLTSTKNYGKTILTKEADLVTTHELGHNFGAEHDPDNLLQCAPSDDNGGKYLMYPIAVSGDHENNKRFSECSIKSIAKTLSSKASDCFKERNNRVCGNSRVDEEEECDPGIVNLNDDPCCTSTCKFRPNVQCSDRNSPCCKGCKFDQAGKICQEAINATCKGESACTGTSSECPPPANAADDITCVDNGKCRHGECIPFCDGLNGLKSCACNETDNSCKVCCRDTNGVCKPYEDLGKFLYLRKGKPCTVGFCDGSGKCMKQVQDAVERFWDFIEKLDINTFAKFLEDNIVGSVVVFSLIFWIPLSILVHCVDKRLDRQYEENTKSFFYPSNAEMLSSMDSASVRIVKPPSQAAGRFQPSHTQPLTTGPPSASVAPKPDLPRMATIQEDPSSDSHLDEDVLQEDFPNSGTATKSFEDLTDNPLTRSGKALSFKLQRQARIDSKETEC</sequence>
<dbReference type="InterPro" id="IPR023410">
    <property type="entry name" value="14-3-3_domain"/>
</dbReference>
<evidence type="ECO:0000256" key="2">
    <source>
        <dbReference type="ARBA" id="ARBA00004479"/>
    </source>
</evidence>
<evidence type="ECO:0000256" key="6">
    <source>
        <dbReference type="ARBA" id="ARBA00014997"/>
    </source>
</evidence>
<evidence type="ECO:0000256" key="7">
    <source>
        <dbReference type="ARBA" id="ARBA00022490"/>
    </source>
</evidence>
<comment type="subunit">
    <text evidence="5">Homodimer, and heterodimer with other family members.</text>
</comment>
<dbReference type="InterPro" id="IPR036436">
    <property type="entry name" value="Disintegrin_dom_sf"/>
</dbReference>
<gene>
    <name evidence="25" type="primary">Adam17_1</name>
    <name evidence="25" type="ORF">GTO93_0013680</name>
</gene>
<evidence type="ECO:0000256" key="11">
    <source>
        <dbReference type="ARBA" id="ARBA00022729"/>
    </source>
</evidence>
<evidence type="ECO:0000256" key="1">
    <source>
        <dbReference type="ARBA" id="ARBA00001947"/>
    </source>
</evidence>
<keyword evidence="18" id="KW-1015">Disulfide bond</keyword>
<evidence type="ECO:0000256" key="20">
    <source>
        <dbReference type="RuleBase" id="RU003466"/>
    </source>
</evidence>
<dbReference type="InterPro" id="IPR032029">
    <property type="entry name" value="ADAM17_MPD"/>
</dbReference>
<evidence type="ECO:0000256" key="17">
    <source>
        <dbReference type="ARBA" id="ARBA00023136"/>
    </source>
</evidence>
<keyword evidence="17 22" id="KW-0472">Membrane</keyword>
<dbReference type="Gene3D" id="1.20.190.20">
    <property type="entry name" value="14-3-3 domain"/>
    <property type="match status" value="1"/>
</dbReference>
<feature type="non-terminal residue" evidence="25">
    <location>
        <position position="1098"/>
    </location>
</feature>
<evidence type="ECO:0000256" key="4">
    <source>
        <dbReference type="ARBA" id="ARBA00006141"/>
    </source>
</evidence>
<dbReference type="Gene3D" id="4.10.70.30">
    <property type="match status" value="1"/>
</dbReference>
<dbReference type="Gene3D" id="4.10.70.10">
    <property type="entry name" value="Disintegrin domain"/>
    <property type="match status" value="1"/>
</dbReference>
<keyword evidence="10 19" id="KW-0479">Metal-binding</keyword>
<dbReference type="CDD" id="cd04270">
    <property type="entry name" value="ZnMc_TACE_like"/>
    <property type="match status" value="1"/>
</dbReference>
<organism evidence="25 26">
    <name type="scientific">Polyodon spathula</name>
    <name type="common">North American paddlefish</name>
    <name type="synonym">Squalus spathula</name>
    <dbReference type="NCBI Taxonomy" id="7913"/>
    <lineage>
        <taxon>Eukaryota</taxon>
        <taxon>Metazoa</taxon>
        <taxon>Chordata</taxon>
        <taxon>Craniata</taxon>
        <taxon>Vertebrata</taxon>
        <taxon>Euteleostomi</taxon>
        <taxon>Actinopterygii</taxon>
        <taxon>Chondrostei</taxon>
        <taxon>Acipenseriformes</taxon>
        <taxon>Polyodontidae</taxon>
        <taxon>Polyodon</taxon>
    </lineage>
</organism>
<evidence type="ECO:0000256" key="13">
    <source>
        <dbReference type="ARBA" id="ARBA00022833"/>
    </source>
</evidence>
<dbReference type="SUPFAM" id="SSF48445">
    <property type="entry name" value="14-3-3 protein"/>
    <property type="match status" value="1"/>
</dbReference>
<keyword evidence="26" id="KW-1185">Reference proteome</keyword>
<keyword evidence="8" id="KW-0645">Protease</keyword>
<feature type="transmembrane region" description="Helical" evidence="22">
    <location>
        <begin position="941"/>
        <end position="963"/>
    </location>
</feature>
<protein>
    <recommendedName>
        <fullName evidence="6">14-3-3 protein theta</fullName>
    </recommendedName>
</protein>
<dbReference type="Pfam" id="PF00200">
    <property type="entry name" value="Disintegrin"/>
    <property type="match status" value="1"/>
</dbReference>
<keyword evidence="14" id="KW-0914">Notch signaling pathway</keyword>
<evidence type="ECO:0000256" key="19">
    <source>
        <dbReference type="PROSITE-ProRule" id="PRU00276"/>
    </source>
</evidence>
<feature type="binding site" evidence="19">
    <location>
        <position position="679"/>
    </location>
    <ligand>
        <name>Zn(2+)</name>
        <dbReference type="ChEBI" id="CHEBI:29105"/>
        <note>catalytic</note>
    </ligand>
</feature>
<dbReference type="InterPro" id="IPR001762">
    <property type="entry name" value="Disintegrin_dom"/>
</dbReference>
<name>A0ABS2Y4H5_POLSP</name>
<dbReference type="Pfam" id="PF13688">
    <property type="entry name" value="Reprolysin_5"/>
    <property type="match status" value="1"/>
</dbReference>
<comment type="caution">
    <text evidence="25">The sequence shown here is derived from an EMBL/GenBank/DDBJ whole genome shotgun (WGS) entry which is preliminary data.</text>
</comment>
<evidence type="ECO:0000256" key="21">
    <source>
        <dbReference type="SAM" id="MobiDB-lite"/>
    </source>
</evidence>
<comment type="subcellular location">
    <subcellularLocation>
        <location evidence="3">Cytoplasm</location>
    </subcellularLocation>
    <subcellularLocation>
        <location evidence="2">Membrane</location>
        <topology evidence="2">Single-pass type I membrane protein</topology>
    </subcellularLocation>
</comment>
<keyword evidence="12" id="KW-0378">Hydrolase</keyword>
<feature type="region of interest" description="Disordered" evidence="21">
    <location>
        <begin position="1003"/>
        <end position="1075"/>
    </location>
</feature>
<evidence type="ECO:0000256" key="16">
    <source>
        <dbReference type="ARBA" id="ARBA00023049"/>
    </source>
</evidence>
<evidence type="ECO:0000259" key="23">
    <source>
        <dbReference type="PROSITE" id="PS50214"/>
    </source>
</evidence>
<dbReference type="InterPro" id="IPR034025">
    <property type="entry name" value="ADAM10_ADAM17"/>
</dbReference>
<keyword evidence="9 22" id="KW-0812">Transmembrane</keyword>
<dbReference type="Pfam" id="PF13574">
    <property type="entry name" value="Reprolysin_2"/>
    <property type="match status" value="1"/>
</dbReference>
<dbReference type="InterPro" id="IPR001590">
    <property type="entry name" value="Peptidase_M12B"/>
</dbReference>
<evidence type="ECO:0000259" key="24">
    <source>
        <dbReference type="PROSITE" id="PS50215"/>
    </source>
</evidence>
<comment type="caution">
    <text evidence="19">Lacks conserved residue(s) required for the propagation of feature annotation.</text>
</comment>
<dbReference type="SMART" id="SM00050">
    <property type="entry name" value="DISIN"/>
    <property type="match status" value="1"/>
</dbReference>
<evidence type="ECO:0000256" key="3">
    <source>
        <dbReference type="ARBA" id="ARBA00004496"/>
    </source>
</evidence>
<reference evidence="25" key="1">
    <citation type="journal article" date="2021" name="Cell">
        <title>Tracing the genetic footprints of vertebrate landing in non-teleost ray-finned fishes.</title>
        <authorList>
            <person name="Bi X."/>
            <person name="Wang K."/>
            <person name="Yang L."/>
            <person name="Pan H."/>
            <person name="Jiang H."/>
            <person name="Wei Q."/>
            <person name="Fang M."/>
            <person name="Yu H."/>
            <person name="Zhu C."/>
            <person name="Cai Y."/>
            <person name="He Y."/>
            <person name="Gan X."/>
            <person name="Zeng H."/>
            <person name="Yu D."/>
            <person name="Zhu Y."/>
            <person name="Jiang H."/>
            <person name="Qiu Q."/>
            <person name="Yang H."/>
            <person name="Zhang Y.E."/>
            <person name="Wang W."/>
            <person name="Zhu M."/>
            <person name="He S."/>
            <person name="Zhang G."/>
        </authorList>
    </citation>
    <scope>NUCLEOTIDE SEQUENCE</scope>
    <source>
        <strain evidence="25">Pddl_001</strain>
    </source>
</reference>
<evidence type="ECO:0000313" key="25">
    <source>
        <dbReference type="EMBL" id="MBN3281137.1"/>
    </source>
</evidence>
<dbReference type="InterPro" id="IPR000308">
    <property type="entry name" value="14-3-3"/>
</dbReference>
<evidence type="ECO:0000256" key="12">
    <source>
        <dbReference type="ARBA" id="ARBA00022801"/>
    </source>
</evidence>
<feature type="binding site" evidence="19">
    <location>
        <position position="685"/>
    </location>
    <ligand>
        <name>Zn(2+)</name>
        <dbReference type="ChEBI" id="CHEBI:29105"/>
        <note>catalytic</note>
    </ligand>
</feature>
<keyword evidence="11" id="KW-0732">Signal</keyword>
<feature type="domain" description="Peptidase M12B" evidence="24">
    <location>
        <begin position="435"/>
        <end position="744"/>
    </location>
</feature>
<dbReference type="InterPro" id="IPR042584">
    <property type="entry name" value="14-3-3_theta"/>
</dbReference>
<dbReference type="PROSITE" id="PS00797">
    <property type="entry name" value="1433_2"/>
    <property type="match status" value="1"/>
</dbReference>
<dbReference type="PROSITE" id="PS00796">
    <property type="entry name" value="1433_1"/>
    <property type="match status" value="1"/>
</dbReference>
<keyword evidence="7" id="KW-0963">Cytoplasm</keyword>
<dbReference type="CDD" id="cd14246">
    <property type="entry name" value="ADAM17_MPD"/>
    <property type="match status" value="1"/>
</dbReference>
<keyword evidence="13 19" id="KW-0862">Zinc</keyword>
<dbReference type="CDD" id="cd10023">
    <property type="entry name" value="14-3-3_theta"/>
    <property type="match status" value="1"/>
</dbReference>
<keyword evidence="16" id="KW-0482">Metalloprotease</keyword>
<dbReference type="SUPFAM" id="SSF55486">
    <property type="entry name" value="Metalloproteases ('zincins'), catalytic domain"/>
    <property type="match status" value="2"/>
</dbReference>
<dbReference type="Pfam" id="PF16698">
    <property type="entry name" value="ADAM17_MPD"/>
    <property type="match status" value="1"/>
</dbReference>
<evidence type="ECO:0000256" key="15">
    <source>
        <dbReference type="ARBA" id="ARBA00022989"/>
    </source>
</evidence>
<evidence type="ECO:0000256" key="9">
    <source>
        <dbReference type="ARBA" id="ARBA00022692"/>
    </source>
</evidence>
<feature type="compositionally biased region" description="Polar residues" evidence="21">
    <location>
        <begin position="1010"/>
        <end position="1021"/>
    </location>
</feature>
<dbReference type="PRINTS" id="PR00305">
    <property type="entry name" value="1433ZETA"/>
</dbReference>
<evidence type="ECO:0000256" key="10">
    <source>
        <dbReference type="ARBA" id="ARBA00022723"/>
    </source>
</evidence>
<evidence type="ECO:0000313" key="26">
    <source>
        <dbReference type="Proteomes" id="UP001166093"/>
    </source>
</evidence>
<accession>A0ABS2Y4H5</accession>
<dbReference type="EMBL" id="JAAWVQ010105554">
    <property type="protein sequence ID" value="MBN3281137.1"/>
    <property type="molecule type" value="Genomic_DNA"/>
</dbReference>
<dbReference type="PANTHER" id="PTHR45702:SF6">
    <property type="entry name" value="DISINTEGRIN AND METALLOPROTEINASE DOMAIN-CONTAINING PROTEIN 17"/>
    <property type="match status" value="1"/>
</dbReference>
<evidence type="ECO:0000256" key="5">
    <source>
        <dbReference type="ARBA" id="ARBA00011625"/>
    </source>
</evidence>
<dbReference type="InterPro" id="IPR051489">
    <property type="entry name" value="ADAM_Metalloproteinase"/>
</dbReference>